<keyword evidence="2" id="KW-1133">Transmembrane helix</keyword>
<evidence type="ECO:0000256" key="1">
    <source>
        <dbReference type="SAM" id="MobiDB-lite"/>
    </source>
</evidence>
<evidence type="ECO:0000313" key="4">
    <source>
        <dbReference type="Proteomes" id="UP000030754"/>
    </source>
</evidence>
<dbReference type="RefSeq" id="XP_013433065.1">
    <property type="nucleotide sequence ID" value="XM_013577611.1"/>
</dbReference>
<reference evidence="3" key="2">
    <citation type="submission" date="2013-10" db="EMBL/GenBank/DDBJ databases">
        <authorList>
            <person name="Aslett M."/>
        </authorList>
    </citation>
    <scope>NUCLEOTIDE SEQUENCE [LARGE SCALE GENOMIC DNA]</scope>
    <source>
        <strain evidence="3">Houghton</strain>
    </source>
</reference>
<evidence type="ECO:0000256" key="2">
    <source>
        <dbReference type="SAM" id="Phobius"/>
    </source>
</evidence>
<dbReference type="OrthoDB" id="347531at2759"/>
<sequence length="346" mass="39405">MLLPLRSVAHELDARTDFQRRAQDEQMMYSGPLEREEERYILCRFLCFAVKGSSECPDALSSSILQQKAFEADGDGKRENSQCENSTQKQVFLDGCEESPVRDMLERQPQTGGPKSSSRRGFEGGSHCLSAVQLPLVLKLPASSGMDKELPPCACCEESDRGSTSVATPLALRRKSAEAFALLLRRRAEYNCFLPFLFQQQIHSNRPRKLYLLQQWEDEELQQGEQQQHVEALVGLRLLQTNSQPYTGNNVRTQRHLDKLREHLHKMNHQLLQLQEKRFLHRLLSKQELTLHPLLRPHRSMLLLDNVTECGKRRELLSQVAQIGLLVALMMGTGALLLNSVARGDH</sequence>
<keyword evidence="2" id="KW-0472">Membrane</keyword>
<accession>U6MNG1</accession>
<feature type="region of interest" description="Disordered" evidence="1">
    <location>
        <begin position="103"/>
        <end position="122"/>
    </location>
</feature>
<reference evidence="3" key="1">
    <citation type="submission" date="2013-10" db="EMBL/GenBank/DDBJ databases">
        <title>Genomic analysis of the causative agents of coccidiosis in chickens.</title>
        <authorList>
            <person name="Reid A.J."/>
            <person name="Blake D."/>
            <person name="Billington K."/>
            <person name="Browne H."/>
            <person name="Dunn M."/>
            <person name="Hung S."/>
            <person name="Kawahara F."/>
            <person name="Miranda-Saavedra D."/>
            <person name="Mourier T."/>
            <person name="Nagra H."/>
            <person name="Otto T.D."/>
            <person name="Rawlings N."/>
            <person name="Sanchez A."/>
            <person name="Sanders M."/>
            <person name="Subramaniam C."/>
            <person name="Tay Y."/>
            <person name="Dear P."/>
            <person name="Doerig C."/>
            <person name="Gruber A."/>
            <person name="Parkinson J."/>
            <person name="Shirley M."/>
            <person name="Wan K.L."/>
            <person name="Berriman M."/>
            <person name="Tomley F."/>
            <person name="Pain A."/>
        </authorList>
    </citation>
    <scope>NUCLEOTIDE SEQUENCE [LARGE SCALE GENOMIC DNA]</scope>
    <source>
        <strain evidence="3">Houghton</strain>
    </source>
</reference>
<protein>
    <recommendedName>
        <fullName evidence="5">Transmembrane protein</fullName>
    </recommendedName>
</protein>
<dbReference type="VEuPathDB" id="ToxoDB:ENH_00074600"/>
<evidence type="ECO:0008006" key="5">
    <source>
        <dbReference type="Google" id="ProtNLM"/>
    </source>
</evidence>
<proteinExistence type="predicted"/>
<gene>
    <name evidence="3" type="ORF">ENH_00074600</name>
</gene>
<keyword evidence="2" id="KW-0812">Transmembrane</keyword>
<dbReference type="EMBL" id="HG722980">
    <property type="protein sequence ID" value="CDJ64598.1"/>
    <property type="molecule type" value="Genomic_DNA"/>
</dbReference>
<name>U6MNG1_9EIME</name>
<dbReference type="AlphaFoldDB" id="U6MNG1"/>
<organism evidence="3 4">
    <name type="scientific">Eimeria necatrix</name>
    <dbReference type="NCBI Taxonomy" id="51315"/>
    <lineage>
        <taxon>Eukaryota</taxon>
        <taxon>Sar</taxon>
        <taxon>Alveolata</taxon>
        <taxon>Apicomplexa</taxon>
        <taxon>Conoidasida</taxon>
        <taxon>Coccidia</taxon>
        <taxon>Eucoccidiorida</taxon>
        <taxon>Eimeriorina</taxon>
        <taxon>Eimeriidae</taxon>
        <taxon>Eimeria</taxon>
    </lineage>
</organism>
<feature type="transmembrane region" description="Helical" evidence="2">
    <location>
        <begin position="320"/>
        <end position="342"/>
    </location>
</feature>
<dbReference type="GeneID" id="25477590"/>
<evidence type="ECO:0000313" key="3">
    <source>
        <dbReference type="EMBL" id="CDJ64598.1"/>
    </source>
</evidence>
<keyword evidence="4" id="KW-1185">Reference proteome</keyword>
<dbReference type="Proteomes" id="UP000030754">
    <property type="component" value="Unassembled WGS sequence"/>
</dbReference>